<evidence type="ECO:0000259" key="1">
    <source>
        <dbReference type="Pfam" id="PF04909"/>
    </source>
</evidence>
<dbReference type="InterPro" id="IPR032466">
    <property type="entry name" value="Metal_Hydrolase"/>
</dbReference>
<dbReference type="AlphaFoldDB" id="A0A4Q7VS70"/>
<evidence type="ECO:0000313" key="2">
    <source>
        <dbReference type="EMBL" id="RZT99309.1"/>
    </source>
</evidence>
<name>A0A4Q7VS70_9BURK</name>
<dbReference type="Proteomes" id="UP000293398">
    <property type="component" value="Unassembled WGS sequence"/>
</dbReference>
<dbReference type="PANTHER" id="PTHR35563">
    <property type="entry name" value="BARREL METAL-DEPENDENT HYDROLASE, PUTATIVE (AFU_ORTHOLOGUE AFUA_1G16240)-RELATED"/>
    <property type="match status" value="1"/>
</dbReference>
<dbReference type="InterPro" id="IPR006680">
    <property type="entry name" value="Amidohydro-rel"/>
</dbReference>
<reference evidence="2 3" key="1">
    <citation type="submission" date="2019-02" db="EMBL/GenBank/DDBJ databases">
        <title>Genomic Encyclopedia of Type Strains, Phase IV (KMG-IV): sequencing the most valuable type-strain genomes for metagenomic binning, comparative biology and taxonomic classification.</title>
        <authorList>
            <person name="Goeker M."/>
        </authorList>
    </citation>
    <scope>NUCLEOTIDE SEQUENCE [LARGE SCALE GENOMIC DNA]</scope>
    <source>
        <strain evidence="2 3">DSM 23814</strain>
    </source>
</reference>
<dbReference type="RefSeq" id="WP_165392950.1">
    <property type="nucleotide sequence ID" value="NZ_SHKO01000001.1"/>
</dbReference>
<gene>
    <name evidence="2" type="ORF">EV681_1092</name>
</gene>
<keyword evidence="3" id="KW-1185">Reference proteome</keyword>
<dbReference type="Pfam" id="PF04909">
    <property type="entry name" value="Amidohydro_2"/>
    <property type="match status" value="1"/>
</dbReference>
<dbReference type="GO" id="GO:0016787">
    <property type="term" value="F:hydrolase activity"/>
    <property type="evidence" value="ECO:0007669"/>
    <property type="project" value="UniProtKB-KW"/>
</dbReference>
<keyword evidence="2" id="KW-0378">Hydrolase</keyword>
<accession>A0A4Q7VS70</accession>
<feature type="domain" description="Amidohydrolase-related" evidence="1">
    <location>
        <begin position="6"/>
        <end position="267"/>
    </location>
</feature>
<sequence>MPQAVIDSHAHVFSRDLPLAPGRRYAPNYDATLEQYLALLDQHQVAYGVLVQPSFLGTDNSYMLEALHKSAGRCVGVAVVDPACHLEELVALRAQRVKGIRLNLFGAGTVDLHQAHWQQLFAHIKALDMHVELHAPSSMLERYIAPIMANDVALVVDHFGRPAMDQPFQIDPLAYLLSLADNDRIFIKVSAIYRIFRQPQADSLNRLLSLFIRTFSSEKLMWGSDWPHTQHETEHRFSDSLNWALQHIQQPRDRQNILYRTAAAFYNIKGDDK</sequence>
<comment type="caution">
    <text evidence="2">The sequence shown here is derived from an EMBL/GenBank/DDBJ whole genome shotgun (WGS) entry which is preliminary data.</text>
</comment>
<dbReference type="PANTHER" id="PTHR35563:SF2">
    <property type="entry name" value="BARREL METAL-DEPENDENT HYDROLASE, PUTATIVE (AFU_ORTHOLOGUE AFUA_1G16240)-RELATED"/>
    <property type="match status" value="1"/>
</dbReference>
<evidence type="ECO:0000313" key="3">
    <source>
        <dbReference type="Proteomes" id="UP000293398"/>
    </source>
</evidence>
<dbReference type="InterPro" id="IPR052358">
    <property type="entry name" value="Aro_Compnd_Degr_Hydrolases"/>
</dbReference>
<proteinExistence type="predicted"/>
<organism evidence="2 3">
    <name type="scientific">Advenella incenata</name>
    <dbReference type="NCBI Taxonomy" id="267800"/>
    <lineage>
        <taxon>Bacteria</taxon>
        <taxon>Pseudomonadati</taxon>
        <taxon>Pseudomonadota</taxon>
        <taxon>Betaproteobacteria</taxon>
        <taxon>Burkholderiales</taxon>
        <taxon>Alcaligenaceae</taxon>
    </lineage>
</organism>
<protein>
    <submittedName>
        <fullName evidence="2">Putative TIM-barrel fold metal-dependent hydrolase</fullName>
    </submittedName>
</protein>
<dbReference type="SUPFAM" id="SSF51556">
    <property type="entry name" value="Metallo-dependent hydrolases"/>
    <property type="match status" value="1"/>
</dbReference>
<dbReference type="EMBL" id="SHKO01000001">
    <property type="protein sequence ID" value="RZT99309.1"/>
    <property type="molecule type" value="Genomic_DNA"/>
</dbReference>
<dbReference type="Gene3D" id="3.20.20.140">
    <property type="entry name" value="Metal-dependent hydrolases"/>
    <property type="match status" value="1"/>
</dbReference>